<organism evidence="2 3">
    <name type="scientific">Oculimacula yallundae</name>
    <dbReference type="NCBI Taxonomy" id="86028"/>
    <lineage>
        <taxon>Eukaryota</taxon>
        <taxon>Fungi</taxon>
        <taxon>Dikarya</taxon>
        <taxon>Ascomycota</taxon>
        <taxon>Pezizomycotina</taxon>
        <taxon>Leotiomycetes</taxon>
        <taxon>Helotiales</taxon>
        <taxon>Ploettnerulaceae</taxon>
        <taxon>Oculimacula</taxon>
    </lineage>
</organism>
<gene>
    <name evidence="2" type="ORF">VTL71DRAFT_15833</name>
</gene>
<protein>
    <recommendedName>
        <fullName evidence="1">Heterokaryon incompatibility domain-containing protein</fullName>
    </recommendedName>
</protein>
<dbReference type="Pfam" id="PF06985">
    <property type="entry name" value="HET"/>
    <property type="match status" value="1"/>
</dbReference>
<keyword evidence="3" id="KW-1185">Reference proteome</keyword>
<dbReference type="InterPro" id="IPR010730">
    <property type="entry name" value="HET"/>
</dbReference>
<comment type="caution">
    <text evidence="2">The sequence shown here is derived from an EMBL/GenBank/DDBJ whole genome shotgun (WGS) entry which is preliminary data.</text>
</comment>
<dbReference type="EMBL" id="JAZHXI010000009">
    <property type="protein sequence ID" value="KAL2067737.1"/>
    <property type="molecule type" value="Genomic_DNA"/>
</dbReference>
<evidence type="ECO:0000313" key="2">
    <source>
        <dbReference type="EMBL" id="KAL2067737.1"/>
    </source>
</evidence>
<evidence type="ECO:0000259" key="1">
    <source>
        <dbReference type="Pfam" id="PF06985"/>
    </source>
</evidence>
<feature type="domain" description="Heterokaryon incompatibility" evidence="1">
    <location>
        <begin position="56"/>
        <end position="198"/>
    </location>
</feature>
<sequence>MDVGQVLQGGSPPYLDCPLDRLSNEARLATIAPGSWDDPISCTLRVVSLDVPLPEVLSYAWGDPNVTDTMLLNGHQTAITVNLHTALQWLRYLDKTREIWIDAICINQLNLAERTHQVSMMSRIYSQALKVFVWLGPGGNFAKVGFETLAAMAEDKTLHYNTDMEPHIRPPIFESGRWEACLKIFTAPWWGRTWTVQEAVLPSNLTFICGQYSLPGETFFRGIEQHYVHGSSQCCSEYLQKRTTYEGRSVMVPLLDLGNASHVNKKQKEQDSTILDFSRILFNFGSRKSYDTRDKVYGLLALARGVYQDLVVADYQAKVEDVYTKASFELLSRSGDLSSLQLRDTNWTLSALALPSWVTDWSTRPSNTTRWLINSRFWASESYDASGSTKAVVRFVEPDRLLLTGYLLGRIASVVPGPTLTYTTNHEDTAEICSSLERYLQEKWTSIAPQYPKILDATTMLPHLLVGGVLWQSGDGDRIQAESPLVCADAYRNWYTWVKGGRTFSRLFSDEINVYSDSLELTVMERKLFVTEEGYVGFGEDGIEPGDMIAVLCGGKCPYILRRVESEEVELEDSYKLIGGPAYIHGLMNGEATKQGRDLSTIILQ</sequence>
<dbReference type="Proteomes" id="UP001595075">
    <property type="component" value="Unassembled WGS sequence"/>
</dbReference>
<name>A0ABR4CDI9_9HELO</name>
<dbReference type="Pfam" id="PF26639">
    <property type="entry name" value="Het-6_barrel"/>
    <property type="match status" value="1"/>
</dbReference>
<evidence type="ECO:0000313" key="3">
    <source>
        <dbReference type="Proteomes" id="UP001595075"/>
    </source>
</evidence>
<dbReference type="InterPro" id="IPR052895">
    <property type="entry name" value="HetReg/Transcr_Mod"/>
</dbReference>
<reference evidence="2 3" key="1">
    <citation type="journal article" date="2024" name="Commun. Biol.">
        <title>Comparative genomic analysis of thermophilic fungi reveals convergent evolutionary adaptations and gene losses.</title>
        <authorList>
            <person name="Steindorff A.S."/>
            <person name="Aguilar-Pontes M.V."/>
            <person name="Robinson A.J."/>
            <person name="Andreopoulos B."/>
            <person name="LaButti K."/>
            <person name="Kuo A."/>
            <person name="Mondo S."/>
            <person name="Riley R."/>
            <person name="Otillar R."/>
            <person name="Haridas S."/>
            <person name="Lipzen A."/>
            <person name="Grimwood J."/>
            <person name="Schmutz J."/>
            <person name="Clum A."/>
            <person name="Reid I.D."/>
            <person name="Moisan M.C."/>
            <person name="Butler G."/>
            <person name="Nguyen T.T.M."/>
            <person name="Dewar K."/>
            <person name="Conant G."/>
            <person name="Drula E."/>
            <person name="Henrissat B."/>
            <person name="Hansel C."/>
            <person name="Singer S."/>
            <person name="Hutchinson M.I."/>
            <person name="de Vries R.P."/>
            <person name="Natvig D.O."/>
            <person name="Powell A.J."/>
            <person name="Tsang A."/>
            <person name="Grigoriev I.V."/>
        </authorList>
    </citation>
    <scope>NUCLEOTIDE SEQUENCE [LARGE SCALE GENOMIC DNA]</scope>
    <source>
        <strain evidence="2 3">CBS 494.80</strain>
    </source>
</reference>
<dbReference type="PANTHER" id="PTHR24148:SF82">
    <property type="entry name" value="HETEROKARYON INCOMPATIBILITY DOMAIN-CONTAINING PROTEIN"/>
    <property type="match status" value="1"/>
</dbReference>
<accession>A0ABR4CDI9</accession>
<proteinExistence type="predicted"/>
<dbReference type="PANTHER" id="PTHR24148">
    <property type="entry name" value="ANKYRIN REPEAT DOMAIN-CONTAINING PROTEIN 39 HOMOLOG-RELATED"/>
    <property type="match status" value="1"/>
</dbReference>